<accession>A0ABS9UV43</accession>
<gene>
    <name evidence="1" type="ORF">MM239_01385</name>
</gene>
<dbReference type="InterPro" id="IPR046525">
    <property type="entry name" value="DUF6702"/>
</dbReference>
<evidence type="ECO:0000313" key="2">
    <source>
        <dbReference type="Proteomes" id="UP001165489"/>
    </source>
</evidence>
<protein>
    <submittedName>
        <fullName evidence="1">Uncharacterized protein</fullName>
    </submittedName>
</protein>
<dbReference type="EMBL" id="JAKZGP010000001">
    <property type="protein sequence ID" value="MCH7408033.1"/>
    <property type="molecule type" value="Genomic_DNA"/>
</dbReference>
<organism evidence="1 2">
    <name type="scientific">Belliella filtrata</name>
    <dbReference type="NCBI Taxonomy" id="2923435"/>
    <lineage>
        <taxon>Bacteria</taxon>
        <taxon>Pseudomonadati</taxon>
        <taxon>Bacteroidota</taxon>
        <taxon>Cytophagia</taxon>
        <taxon>Cytophagales</taxon>
        <taxon>Cyclobacteriaceae</taxon>
        <taxon>Belliella</taxon>
    </lineage>
</organism>
<proteinExistence type="predicted"/>
<dbReference type="RefSeq" id="WP_241345967.1">
    <property type="nucleotide sequence ID" value="NZ_JAKZGP010000001.1"/>
</dbReference>
<dbReference type="Proteomes" id="UP001165489">
    <property type="component" value="Unassembled WGS sequence"/>
</dbReference>
<evidence type="ECO:0000313" key="1">
    <source>
        <dbReference type="EMBL" id="MCH7408033.1"/>
    </source>
</evidence>
<reference evidence="1" key="1">
    <citation type="submission" date="2022-03" db="EMBL/GenBank/DDBJ databases">
        <title>De novo assembled genomes of Belliella spp. (Cyclobacteriaceae) strains.</title>
        <authorList>
            <person name="Szabo A."/>
            <person name="Korponai K."/>
            <person name="Felfoldi T."/>
        </authorList>
    </citation>
    <scope>NUCLEOTIDE SEQUENCE</scope>
    <source>
        <strain evidence="1">DSM 111904</strain>
    </source>
</reference>
<comment type="caution">
    <text evidence="1">The sequence shown here is derived from an EMBL/GenBank/DDBJ whole genome shotgun (WGS) entry which is preliminary data.</text>
</comment>
<dbReference type="Pfam" id="PF20420">
    <property type="entry name" value="DUF6702"/>
    <property type="match status" value="1"/>
</dbReference>
<keyword evidence="2" id="KW-1185">Reference proteome</keyword>
<name>A0ABS9UV43_9BACT</name>
<sequence length="162" mass="19204">MVYNYILIIWLGWKAMFHPFYISLTDIRYNEDQQSLEIAQKIFWDDFEISLSKTFESKVDFINPENTDRLENMVKKYLLTHNQITINGKAIKLNYLGFEIEEDAAWFYLEGVLTETPNSVEINNTILIKEFDEQQNLVNFYMGRKPKSIILHKDKTKGSLSF</sequence>